<dbReference type="HOGENOM" id="CLU_044208_2_2_11"/>
<keyword evidence="3 7" id="KW-1003">Cell membrane</keyword>
<sequence length="241" mass="25798">MRICAECHTLLRVKELEHAIMDYIDPFMQTPWIFVLVFAIAFIDGFFPVVPGETTVIAAGAVAASTGYPNIALIIAVAALGAFGGDHVSYAIGRFAFGPIARRLKPGTKKKKAFDWAHDALEKRGGIVLIVARYIPGGRTAITITSGAVRYSLRKFSFFDSIAAVSWGVYSGMIGFLAGKTFEGRPLLALGLGFAIAIVCAGIMELVRFLLEKRAKAREALAVAVPAPRVEDAAAPVPVKD</sequence>
<evidence type="ECO:0000313" key="9">
    <source>
        <dbReference type="EMBL" id="ADD44894.1"/>
    </source>
</evidence>
<dbReference type="OrthoDB" id="162303at2"/>
<dbReference type="PANTHER" id="PTHR30353:SF0">
    <property type="entry name" value="TRANSMEMBRANE PROTEIN"/>
    <property type="match status" value="1"/>
</dbReference>
<evidence type="ECO:0000256" key="4">
    <source>
        <dbReference type="ARBA" id="ARBA00022692"/>
    </source>
</evidence>
<proteinExistence type="inferred from homology"/>
<accession>D3QC05</accession>
<dbReference type="Proteomes" id="UP000000844">
    <property type="component" value="Chromosome"/>
</dbReference>
<dbReference type="AlphaFoldDB" id="D3QC05"/>
<evidence type="ECO:0000256" key="3">
    <source>
        <dbReference type="ARBA" id="ARBA00022475"/>
    </source>
</evidence>
<organism evidence="9 10">
    <name type="scientific">Stackebrandtia nassauensis (strain DSM 44728 / CIP 108903 / NRRL B-16338 / NBRC 102104 / LLR-40K-21)</name>
    <dbReference type="NCBI Taxonomy" id="446470"/>
    <lineage>
        <taxon>Bacteria</taxon>
        <taxon>Bacillati</taxon>
        <taxon>Actinomycetota</taxon>
        <taxon>Actinomycetes</taxon>
        <taxon>Glycomycetales</taxon>
        <taxon>Glycomycetaceae</taxon>
        <taxon>Stackebrandtia</taxon>
    </lineage>
</organism>
<dbReference type="STRING" id="446470.Snas_5260"/>
<keyword evidence="6 7" id="KW-0472">Membrane</keyword>
<feature type="transmembrane region" description="Helical" evidence="7">
    <location>
        <begin position="71"/>
        <end position="93"/>
    </location>
</feature>
<dbReference type="InterPro" id="IPR032816">
    <property type="entry name" value="VTT_dom"/>
</dbReference>
<feature type="domain" description="VTT" evidence="8">
    <location>
        <begin position="50"/>
        <end position="170"/>
    </location>
</feature>
<keyword evidence="10" id="KW-1185">Reference proteome</keyword>
<keyword evidence="5 7" id="KW-1133">Transmembrane helix</keyword>
<dbReference type="PANTHER" id="PTHR30353">
    <property type="entry name" value="INNER MEMBRANE PROTEIN DEDA-RELATED"/>
    <property type="match status" value="1"/>
</dbReference>
<feature type="transmembrane region" description="Helical" evidence="7">
    <location>
        <begin position="190"/>
        <end position="211"/>
    </location>
</feature>
<keyword evidence="4 7" id="KW-0812">Transmembrane</keyword>
<evidence type="ECO:0000256" key="2">
    <source>
        <dbReference type="ARBA" id="ARBA00010792"/>
    </source>
</evidence>
<dbReference type="InterPro" id="IPR032818">
    <property type="entry name" value="DedA-like"/>
</dbReference>
<evidence type="ECO:0000256" key="5">
    <source>
        <dbReference type="ARBA" id="ARBA00022989"/>
    </source>
</evidence>
<dbReference type="KEGG" id="sna:Snas_5260"/>
<reference evidence="9 10" key="1">
    <citation type="journal article" date="2009" name="Stand. Genomic Sci.">
        <title>Complete genome sequence of Stackebrandtia nassauensis type strain (LLR-40K-21).</title>
        <authorList>
            <person name="Munk C."/>
            <person name="Lapidus A."/>
            <person name="Copeland A."/>
            <person name="Jando M."/>
            <person name="Mayilraj S."/>
            <person name="Glavina Del Rio T."/>
            <person name="Nolan M."/>
            <person name="Chen F."/>
            <person name="Lucas S."/>
            <person name="Tice H."/>
            <person name="Cheng J.F."/>
            <person name="Han C."/>
            <person name="Detter J.C."/>
            <person name="Bruce D."/>
            <person name="Goodwin L."/>
            <person name="Chain P."/>
            <person name="Pitluck S."/>
            <person name="Goker M."/>
            <person name="Ovchinikova G."/>
            <person name="Pati A."/>
            <person name="Ivanova N."/>
            <person name="Mavromatis K."/>
            <person name="Chen A."/>
            <person name="Palaniappan K."/>
            <person name="Land M."/>
            <person name="Hauser L."/>
            <person name="Chang Y.J."/>
            <person name="Jeffries C.D."/>
            <person name="Bristow J."/>
            <person name="Eisen J.A."/>
            <person name="Markowitz V."/>
            <person name="Hugenholtz P."/>
            <person name="Kyrpides N.C."/>
            <person name="Klenk H.P."/>
        </authorList>
    </citation>
    <scope>NUCLEOTIDE SEQUENCE [LARGE SCALE GENOMIC DNA]</scope>
    <source>
        <strain evidence="10">DSM 44728 / CIP 108903 / NRRL B-16338 / NBRC 102104 / LLR-40K-21</strain>
    </source>
</reference>
<evidence type="ECO:0000256" key="1">
    <source>
        <dbReference type="ARBA" id="ARBA00004651"/>
    </source>
</evidence>
<feature type="transmembrane region" description="Helical" evidence="7">
    <location>
        <begin position="158"/>
        <end position="178"/>
    </location>
</feature>
<dbReference type="Pfam" id="PF09335">
    <property type="entry name" value="VTT_dom"/>
    <property type="match status" value="1"/>
</dbReference>
<feature type="transmembrane region" description="Helical" evidence="7">
    <location>
        <begin position="31"/>
        <end position="51"/>
    </location>
</feature>
<gene>
    <name evidence="9" type="ordered locus">Snas_5260</name>
</gene>
<dbReference type="GO" id="GO:0005886">
    <property type="term" value="C:plasma membrane"/>
    <property type="evidence" value="ECO:0007669"/>
    <property type="project" value="UniProtKB-SubCell"/>
</dbReference>
<comment type="similarity">
    <text evidence="2 7">Belongs to the DedA family.</text>
</comment>
<evidence type="ECO:0000256" key="7">
    <source>
        <dbReference type="RuleBase" id="RU367016"/>
    </source>
</evidence>
<comment type="subcellular location">
    <subcellularLocation>
        <location evidence="1 7">Cell membrane</location>
        <topology evidence="1 7">Multi-pass membrane protein</topology>
    </subcellularLocation>
</comment>
<dbReference type="EMBL" id="CP001778">
    <property type="protein sequence ID" value="ADD44894.1"/>
    <property type="molecule type" value="Genomic_DNA"/>
</dbReference>
<protein>
    <submittedName>
        <fullName evidence="9">DedA family membrane protein</fullName>
    </submittedName>
</protein>
<evidence type="ECO:0000313" key="10">
    <source>
        <dbReference type="Proteomes" id="UP000000844"/>
    </source>
</evidence>
<evidence type="ECO:0000259" key="8">
    <source>
        <dbReference type="Pfam" id="PF09335"/>
    </source>
</evidence>
<dbReference type="eggNOG" id="COG0586">
    <property type="taxonomic scope" value="Bacteria"/>
</dbReference>
<evidence type="ECO:0000256" key="6">
    <source>
        <dbReference type="ARBA" id="ARBA00023136"/>
    </source>
</evidence>
<name>D3QC05_STANL</name>